<dbReference type="InterPro" id="IPR050109">
    <property type="entry name" value="HTH-type_TetR-like_transc_reg"/>
</dbReference>
<dbReference type="SUPFAM" id="SSF48498">
    <property type="entry name" value="Tetracyclin repressor-like, C-terminal domain"/>
    <property type="match status" value="1"/>
</dbReference>
<dbReference type="AlphaFoldDB" id="A0AAN1GV18"/>
<dbReference type="SUPFAM" id="SSF46689">
    <property type="entry name" value="Homeodomain-like"/>
    <property type="match status" value="1"/>
</dbReference>
<dbReference type="InterPro" id="IPR009057">
    <property type="entry name" value="Homeodomain-like_sf"/>
</dbReference>
<dbReference type="PANTHER" id="PTHR30055:SF234">
    <property type="entry name" value="HTH-TYPE TRANSCRIPTIONAL REGULATOR BETI"/>
    <property type="match status" value="1"/>
</dbReference>
<dbReference type="PROSITE" id="PS50977">
    <property type="entry name" value="HTH_TETR_2"/>
    <property type="match status" value="1"/>
</dbReference>
<dbReference type="Pfam" id="PF13977">
    <property type="entry name" value="TetR_C_6"/>
    <property type="match status" value="1"/>
</dbReference>
<feature type="domain" description="HTH tetR-type" evidence="6">
    <location>
        <begin position="15"/>
        <end position="75"/>
    </location>
</feature>
<gene>
    <name evidence="7" type="ORF">PhaeoP13_03607</name>
</gene>
<dbReference type="Pfam" id="PF00440">
    <property type="entry name" value="TetR_N"/>
    <property type="match status" value="1"/>
</dbReference>
<keyword evidence="2" id="KW-0805">Transcription regulation</keyword>
<dbReference type="PANTHER" id="PTHR30055">
    <property type="entry name" value="HTH-TYPE TRANSCRIPTIONAL REGULATOR RUTR"/>
    <property type="match status" value="1"/>
</dbReference>
<organism evidence="7 8">
    <name type="scientific">Phaeobacter piscinae</name>
    <dbReference type="NCBI Taxonomy" id="1580596"/>
    <lineage>
        <taxon>Bacteria</taxon>
        <taxon>Pseudomonadati</taxon>
        <taxon>Pseudomonadota</taxon>
        <taxon>Alphaproteobacteria</taxon>
        <taxon>Rhodobacterales</taxon>
        <taxon>Roseobacteraceae</taxon>
        <taxon>Phaeobacter</taxon>
    </lineage>
</organism>
<dbReference type="Gene3D" id="1.10.357.10">
    <property type="entry name" value="Tetracycline Repressor, domain 2"/>
    <property type="match status" value="1"/>
</dbReference>
<protein>
    <submittedName>
        <fullName evidence="7">Transcriptional regulator, TetR family</fullName>
    </submittedName>
</protein>
<evidence type="ECO:0000259" key="6">
    <source>
        <dbReference type="PROSITE" id="PS50977"/>
    </source>
</evidence>
<evidence type="ECO:0000313" key="7">
    <source>
        <dbReference type="EMBL" id="ATG45489.1"/>
    </source>
</evidence>
<evidence type="ECO:0000256" key="2">
    <source>
        <dbReference type="ARBA" id="ARBA00023015"/>
    </source>
</evidence>
<dbReference type="GO" id="GO:0000976">
    <property type="term" value="F:transcription cis-regulatory region binding"/>
    <property type="evidence" value="ECO:0007669"/>
    <property type="project" value="TreeGrafter"/>
</dbReference>
<accession>A0AAN1GV18</accession>
<reference evidence="7 8" key="1">
    <citation type="journal article" date="2017" name="Front. Microbiol.">
        <title>Phaeobacter piscinae sp. nov., a species of the Roseobacter group and potential aquaculture probiont.</title>
        <authorList>
            <person name="Sonnenschein E.C."/>
            <person name="Phippen C.B.W."/>
            <person name="Nielsen K.F."/>
            <person name="Mateiu R.V."/>
            <person name="Melchiorsen J."/>
            <person name="Gram L."/>
            <person name="Overmann J."/>
            <person name="Freese H.M."/>
        </authorList>
    </citation>
    <scope>NUCLEOTIDE SEQUENCE [LARGE SCALE GENOMIC DNA]</scope>
    <source>
        <strain evidence="7 8">P13</strain>
    </source>
</reference>
<dbReference type="InterPro" id="IPR001647">
    <property type="entry name" value="HTH_TetR"/>
</dbReference>
<dbReference type="InterPro" id="IPR036271">
    <property type="entry name" value="Tet_transcr_reg_TetR-rel_C_sf"/>
</dbReference>
<keyword evidence="1" id="KW-0678">Repressor</keyword>
<dbReference type="Proteomes" id="UP000218606">
    <property type="component" value="Plasmid pP13_a"/>
</dbReference>
<proteinExistence type="predicted"/>
<evidence type="ECO:0000256" key="4">
    <source>
        <dbReference type="ARBA" id="ARBA00023163"/>
    </source>
</evidence>
<dbReference type="GO" id="GO:0003700">
    <property type="term" value="F:DNA-binding transcription factor activity"/>
    <property type="evidence" value="ECO:0007669"/>
    <property type="project" value="TreeGrafter"/>
</dbReference>
<dbReference type="InterPro" id="IPR039538">
    <property type="entry name" value="BetI_C"/>
</dbReference>
<evidence type="ECO:0000256" key="3">
    <source>
        <dbReference type="ARBA" id="ARBA00023125"/>
    </source>
</evidence>
<keyword evidence="3 5" id="KW-0238">DNA-binding</keyword>
<evidence type="ECO:0000256" key="1">
    <source>
        <dbReference type="ARBA" id="ARBA00022491"/>
    </source>
</evidence>
<dbReference type="RefSeq" id="WP_096873343.1">
    <property type="nucleotide sequence ID" value="NZ_CP010717.1"/>
</dbReference>
<evidence type="ECO:0000256" key="5">
    <source>
        <dbReference type="PROSITE-ProRule" id="PRU00335"/>
    </source>
</evidence>
<name>A0AAN1GV18_9RHOB</name>
<keyword evidence="4" id="KW-0804">Transcription</keyword>
<sequence>MSDGPRKPTRIETTAKRRQQILEAAIMCFLETGYHQTGVRDIANRAGVSLGNLYNHFPGKHDVLVEIAALERAELAPFIDGLAQPRAPMTLLENFVKAYAKYLAVPENVILGLEITSEAIRKPDIARLFLDNRNALVTALVKVLRRGTDAGDMRGDLVPEETAQMIVELIEGSAYRSVLDNVPMRQLRGSLLDFILAAVRPD</sequence>
<evidence type="ECO:0000313" key="8">
    <source>
        <dbReference type="Proteomes" id="UP000218606"/>
    </source>
</evidence>
<keyword evidence="7" id="KW-0614">Plasmid</keyword>
<dbReference type="PRINTS" id="PR00455">
    <property type="entry name" value="HTHTETR"/>
</dbReference>
<feature type="DNA-binding region" description="H-T-H motif" evidence="5">
    <location>
        <begin position="38"/>
        <end position="57"/>
    </location>
</feature>
<geneLocation type="plasmid" evidence="8">
    <name>pp13_a</name>
</geneLocation>
<dbReference type="EMBL" id="CP010768">
    <property type="protein sequence ID" value="ATG45489.1"/>
    <property type="molecule type" value="Genomic_DNA"/>
</dbReference>